<dbReference type="InterPro" id="IPR001623">
    <property type="entry name" value="DnaJ_domain"/>
</dbReference>
<evidence type="ECO:0000256" key="6">
    <source>
        <dbReference type="SAM" id="MobiDB-lite"/>
    </source>
</evidence>
<dbReference type="OrthoDB" id="376357at2759"/>
<dbReference type="InterPro" id="IPR052094">
    <property type="entry name" value="Pre-mRNA-splicing_ERAD"/>
</dbReference>
<evidence type="ECO:0000256" key="3">
    <source>
        <dbReference type="ARBA" id="ARBA00022490"/>
    </source>
</evidence>
<dbReference type="PANTHER" id="PTHR44313">
    <property type="entry name" value="DNAJ HOMOLOG SUBFAMILY C MEMBER 17"/>
    <property type="match status" value="1"/>
</dbReference>
<keyword evidence="5" id="KW-0539">Nucleus</keyword>
<dbReference type="SUPFAM" id="SSF46565">
    <property type="entry name" value="Chaperone J-domain"/>
    <property type="match status" value="1"/>
</dbReference>
<feature type="domain" description="J" evidence="7">
    <location>
        <begin position="16"/>
        <end position="81"/>
    </location>
</feature>
<evidence type="ECO:0000256" key="5">
    <source>
        <dbReference type="ARBA" id="ARBA00023242"/>
    </source>
</evidence>
<gene>
    <name evidence="8" type="ORF">BTJ68_07950</name>
</gene>
<dbReference type="AlphaFoldDB" id="A0A1Z5T8J6"/>
<feature type="compositionally biased region" description="Polar residues" evidence="6">
    <location>
        <begin position="298"/>
        <end position="311"/>
    </location>
</feature>
<comment type="subcellular location">
    <subcellularLocation>
        <location evidence="2">Cytoplasm</location>
    </subcellularLocation>
    <subcellularLocation>
        <location evidence="1">Nucleus</location>
    </subcellularLocation>
</comment>
<reference evidence="8 9" key="1">
    <citation type="submission" date="2017-01" db="EMBL/GenBank/DDBJ databases">
        <title>The recent genome duplication of the halophilic yeast Hortaea werneckii: insights from long-read sequencing.</title>
        <authorList>
            <person name="Sinha S."/>
            <person name="Flibotte S."/>
            <person name="Neira M."/>
            <person name="Lenassi M."/>
            <person name="Gostincar C."/>
            <person name="Stajich J.E."/>
            <person name="Nislow C.E."/>
        </authorList>
    </citation>
    <scope>NUCLEOTIDE SEQUENCE [LARGE SCALE GENOMIC DNA]</scope>
    <source>
        <strain evidence="8 9">EXF-2000</strain>
    </source>
</reference>
<feature type="region of interest" description="Disordered" evidence="6">
    <location>
        <begin position="286"/>
        <end position="424"/>
    </location>
</feature>
<dbReference type="PRINTS" id="PR00625">
    <property type="entry name" value="JDOMAIN"/>
</dbReference>
<dbReference type="Pfam" id="PF00226">
    <property type="entry name" value="DnaJ"/>
    <property type="match status" value="1"/>
</dbReference>
<keyword evidence="4" id="KW-0143">Chaperone</keyword>
<organism evidence="8 9">
    <name type="scientific">Hortaea werneckii EXF-2000</name>
    <dbReference type="NCBI Taxonomy" id="1157616"/>
    <lineage>
        <taxon>Eukaryota</taxon>
        <taxon>Fungi</taxon>
        <taxon>Dikarya</taxon>
        <taxon>Ascomycota</taxon>
        <taxon>Pezizomycotina</taxon>
        <taxon>Dothideomycetes</taxon>
        <taxon>Dothideomycetidae</taxon>
        <taxon>Mycosphaerellales</taxon>
        <taxon>Teratosphaeriaceae</taxon>
        <taxon>Hortaea</taxon>
    </lineage>
</organism>
<dbReference type="InterPro" id="IPR036869">
    <property type="entry name" value="J_dom_sf"/>
</dbReference>
<dbReference type="SMART" id="SM00271">
    <property type="entry name" value="DnaJ"/>
    <property type="match status" value="1"/>
</dbReference>
<evidence type="ECO:0000313" key="8">
    <source>
        <dbReference type="EMBL" id="OTA32354.1"/>
    </source>
</evidence>
<dbReference type="GO" id="GO:0005681">
    <property type="term" value="C:spliceosomal complex"/>
    <property type="evidence" value="ECO:0007669"/>
    <property type="project" value="TreeGrafter"/>
</dbReference>
<dbReference type="EMBL" id="MUNK01000095">
    <property type="protein sequence ID" value="OTA32354.1"/>
    <property type="molecule type" value="Genomic_DNA"/>
</dbReference>
<name>A0A1Z5T8J6_HORWE</name>
<proteinExistence type="predicted"/>
<keyword evidence="3" id="KW-0963">Cytoplasm</keyword>
<feature type="compositionally biased region" description="Basic and acidic residues" evidence="6">
    <location>
        <begin position="138"/>
        <end position="157"/>
    </location>
</feature>
<evidence type="ECO:0000256" key="4">
    <source>
        <dbReference type="ARBA" id="ARBA00023186"/>
    </source>
</evidence>
<dbReference type="GO" id="GO:0005737">
    <property type="term" value="C:cytoplasm"/>
    <property type="evidence" value="ECO:0007669"/>
    <property type="project" value="UniProtKB-SubCell"/>
</dbReference>
<dbReference type="Proteomes" id="UP000194280">
    <property type="component" value="Unassembled WGS sequence"/>
</dbReference>
<feature type="compositionally biased region" description="Basic and acidic residues" evidence="6">
    <location>
        <begin position="396"/>
        <end position="411"/>
    </location>
</feature>
<dbReference type="VEuPathDB" id="FungiDB:BTJ68_07950"/>
<dbReference type="PANTHER" id="PTHR44313:SF1">
    <property type="entry name" value="DNAJ HOMOLOG SUBFAMILY C MEMBER 17"/>
    <property type="match status" value="1"/>
</dbReference>
<dbReference type="GO" id="GO:0000390">
    <property type="term" value="P:spliceosomal complex disassembly"/>
    <property type="evidence" value="ECO:0007669"/>
    <property type="project" value="TreeGrafter"/>
</dbReference>
<evidence type="ECO:0000259" key="7">
    <source>
        <dbReference type="PROSITE" id="PS50076"/>
    </source>
</evidence>
<dbReference type="CDD" id="cd06257">
    <property type="entry name" value="DnaJ"/>
    <property type="match status" value="1"/>
</dbReference>
<dbReference type="Gene3D" id="1.10.287.110">
    <property type="entry name" value="DnaJ domain"/>
    <property type="match status" value="1"/>
</dbReference>
<feature type="region of interest" description="Disordered" evidence="6">
    <location>
        <begin position="138"/>
        <end position="193"/>
    </location>
</feature>
<sequence>MSTDDFKHHALNSSHDFYELLGVAEGATDSEIRSAYRKATLKYHPDKVGANEQTLERWHLLQVANEVLADSSVRELYDNARRARAEKKQRDEAYEGRRKWMKEDLERRESGAVKRKRDESEAEEAFERELRRIAENNKRRRKEMEAKLSEEARKAEAEESEAQEGKQTTSNGLDSKGDAAQQPQGPSDIDRTVTLRFPSSASLDREKIVSMFSRFGDIDEALLRPPKKIRIEGEKHRKEYITAVVVFKSIIGAHAAVSDFGSIQKQSHQGDAAEWRYIEQVNWASGKEPDVVPKPKSMTPQSTTPGQSTAAGTPPTQPSGTLGTPSAKSRKLADDLLNRNPPDTPTTPQRDGGANGDAGLKRVPSFASFKGTPRGAAAGTPMGSPSLHDVTMMRLKNAERRRLEEKIRREEAADEAGTGQENGS</sequence>
<evidence type="ECO:0000256" key="2">
    <source>
        <dbReference type="ARBA" id="ARBA00004496"/>
    </source>
</evidence>
<feature type="compositionally biased region" description="Polar residues" evidence="6">
    <location>
        <begin position="318"/>
        <end position="327"/>
    </location>
</feature>
<feature type="region of interest" description="Disordered" evidence="6">
    <location>
        <begin position="105"/>
        <end position="125"/>
    </location>
</feature>
<dbReference type="InParanoid" id="A0A1Z5T8J6"/>
<dbReference type="PROSITE" id="PS50076">
    <property type="entry name" value="DNAJ_2"/>
    <property type="match status" value="1"/>
</dbReference>
<keyword evidence="9" id="KW-1185">Reference proteome</keyword>
<protein>
    <recommendedName>
        <fullName evidence="7">J domain-containing protein</fullName>
    </recommendedName>
</protein>
<evidence type="ECO:0000313" key="9">
    <source>
        <dbReference type="Proteomes" id="UP000194280"/>
    </source>
</evidence>
<evidence type="ECO:0000256" key="1">
    <source>
        <dbReference type="ARBA" id="ARBA00004123"/>
    </source>
</evidence>
<comment type="caution">
    <text evidence="8">The sequence shown here is derived from an EMBL/GenBank/DDBJ whole genome shotgun (WGS) entry which is preliminary data.</text>
</comment>
<accession>A0A1Z5T8J6</accession>
<dbReference type="STRING" id="1157616.A0A1Z5T8J6"/>